<dbReference type="InterPro" id="IPR001128">
    <property type="entry name" value="Cyt_P450"/>
</dbReference>
<evidence type="ECO:0000256" key="1">
    <source>
        <dbReference type="ARBA" id="ARBA00001971"/>
    </source>
</evidence>
<dbReference type="RefSeq" id="XP_044718108.1">
    <property type="nucleotide sequence ID" value="XM_044867221.1"/>
</dbReference>
<dbReference type="InterPro" id="IPR002401">
    <property type="entry name" value="Cyt_P450_E_grp-I"/>
</dbReference>
<evidence type="ECO:0000256" key="2">
    <source>
        <dbReference type="ARBA" id="ARBA00010617"/>
    </source>
</evidence>
<evidence type="ECO:0000313" key="8">
    <source>
        <dbReference type="EMBL" id="KAH0960595.1"/>
    </source>
</evidence>
<keyword evidence="3" id="KW-0349">Heme</keyword>
<proteinExistence type="inferred from homology"/>
<protein>
    <submittedName>
        <fullName evidence="8">Cytochrome p450 domain-containing protein</fullName>
    </submittedName>
</protein>
<dbReference type="Pfam" id="PF00067">
    <property type="entry name" value="p450"/>
    <property type="match status" value="1"/>
</dbReference>
<comment type="caution">
    <text evidence="8">The sequence shown here is derived from an EMBL/GenBank/DDBJ whole genome shotgun (WGS) entry which is preliminary data.</text>
</comment>
<dbReference type="PRINTS" id="PR00463">
    <property type="entry name" value="EP450I"/>
</dbReference>
<dbReference type="InterPro" id="IPR036396">
    <property type="entry name" value="Cyt_P450_sf"/>
</dbReference>
<dbReference type="GO" id="GO:0020037">
    <property type="term" value="F:heme binding"/>
    <property type="evidence" value="ECO:0007669"/>
    <property type="project" value="InterPro"/>
</dbReference>
<keyword evidence="6" id="KW-0408">Iron</keyword>
<organism evidence="8 9">
    <name type="scientific">Hirsutella rhossiliensis</name>
    <dbReference type="NCBI Taxonomy" id="111463"/>
    <lineage>
        <taxon>Eukaryota</taxon>
        <taxon>Fungi</taxon>
        <taxon>Dikarya</taxon>
        <taxon>Ascomycota</taxon>
        <taxon>Pezizomycotina</taxon>
        <taxon>Sordariomycetes</taxon>
        <taxon>Hypocreomycetidae</taxon>
        <taxon>Hypocreales</taxon>
        <taxon>Ophiocordycipitaceae</taxon>
        <taxon>Hirsutella</taxon>
    </lineage>
</organism>
<evidence type="ECO:0000256" key="7">
    <source>
        <dbReference type="ARBA" id="ARBA00023033"/>
    </source>
</evidence>
<comment type="similarity">
    <text evidence="2">Belongs to the cytochrome P450 family.</text>
</comment>
<accession>A0A9P8MSQ7</accession>
<dbReference type="GO" id="GO:0016705">
    <property type="term" value="F:oxidoreductase activity, acting on paired donors, with incorporation or reduction of molecular oxygen"/>
    <property type="evidence" value="ECO:0007669"/>
    <property type="project" value="InterPro"/>
</dbReference>
<dbReference type="GO" id="GO:0005506">
    <property type="term" value="F:iron ion binding"/>
    <property type="evidence" value="ECO:0007669"/>
    <property type="project" value="InterPro"/>
</dbReference>
<dbReference type="PANTHER" id="PTHR46206:SF2">
    <property type="entry name" value="CYTOCHROME P450 MONOOXYGENASE AUSG-RELATED"/>
    <property type="match status" value="1"/>
</dbReference>
<sequence length="487" mass="55815">MFAGMLIGESADRLGFLFAAAVSATLVSYLANAILPALRLKWKLAKFPIINKEKGEWLSTNAVKRCASNMNAILQEGYEKYDGPFRIIGAFGSRLVLPPATADAVKNDPRFTAKEVVEKTMGSSLPGFEGLRAPDVLIMMIRNNLSTNLGKFTQDLADETQAAFDEIWGTSTEWREIELMSSLRDIMSQISTRIFLGAELAKDRSWQKNTKEYTNELFLAVREIRAWPEWARAYVHWFLPKCRLIRKQVKRAEELIQPIIEKRVKEAREAEKGLREMPQDAITWAYQTAKGKDYHAAHVQLAFSMASVHTTSDLFSNVLLQLCRHPEWKERLLREAQRALEGGWEKTSLYKMKLADSLIRETQRIKPLGVLLTHRYATEDVTAPDGTLIPKGALVASNMSRMWDPKYFPNPEEWQPDRFLRLRDQPGKEHSAQLVTTTTEASNMKVMLFHLLQNYEFERADTGVDAFPWFIEYVTNPKAKLRVRRRV</sequence>
<dbReference type="CDD" id="cd11041">
    <property type="entry name" value="CYP503A1-like"/>
    <property type="match status" value="1"/>
</dbReference>
<dbReference type="AlphaFoldDB" id="A0A9P8MSQ7"/>
<comment type="cofactor">
    <cofactor evidence="1">
        <name>heme</name>
        <dbReference type="ChEBI" id="CHEBI:30413"/>
    </cofactor>
</comment>
<evidence type="ECO:0000313" key="9">
    <source>
        <dbReference type="Proteomes" id="UP000824596"/>
    </source>
</evidence>
<keyword evidence="4" id="KW-0479">Metal-binding</keyword>
<keyword evidence="5" id="KW-0560">Oxidoreductase</keyword>
<evidence type="ECO:0000256" key="6">
    <source>
        <dbReference type="ARBA" id="ARBA00023004"/>
    </source>
</evidence>
<dbReference type="EMBL" id="JAIZPD010000010">
    <property type="protein sequence ID" value="KAH0960595.1"/>
    <property type="molecule type" value="Genomic_DNA"/>
</dbReference>
<dbReference type="PANTHER" id="PTHR46206">
    <property type="entry name" value="CYTOCHROME P450"/>
    <property type="match status" value="1"/>
</dbReference>
<dbReference type="GeneID" id="68357879"/>
<dbReference type="Gene3D" id="1.10.630.10">
    <property type="entry name" value="Cytochrome P450"/>
    <property type="match status" value="1"/>
</dbReference>
<dbReference type="SUPFAM" id="SSF48264">
    <property type="entry name" value="Cytochrome P450"/>
    <property type="match status" value="1"/>
</dbReference>
<evidence type="ECO:0000256" key="3">
    <source>
        <dbReference type="ARBA" id="ARBA00022617"/>
    </source>
</evidence>
<dbReference type="OrthoDB" id="1844152at2759"/>
<gene>
    <name evidence="8" type="ORF">HRG_08750</name>
</gene>
<reference evidence="8" key="1">
    <citation type="submission" date="2021-09" db="EMBL/GenBank/DDBJ databases">
        <title>A high-quality genome of the endoparasitic fungus Hirsutella rhossiliensis with a comparison of Hirsutella genomes reveals transposable elements contributing to genome size variation.</title>
        <authorList>
            <person name="Lin R."/>
            <person name="Jiao Y."/>
            <person name="Sun X."/>
            <person name="Ling J."/>
            <person name="Xie B."/>
            <person name="Cheng X."/>
        </authorList>
    </citation>
    <scope>NUCLEOTIDE SEQUENCE</scope>
    <source>
        <strain evidence="8">HR02</strain>
    </source>
</reference>
<keyword evidence="7" id="KW-0503">Monooxygenase</keyword>
<name>A0A9P8MSQ7_9HYPO</name>
<dbReference type="Proteomes" id="UP000824596">
    <property type="component" value="Unassembled WGS sequence"/>
</dbReference>
<evidence type="ECO:0000256" key="5">
    <source>
        <dbReference type="ARBA" id="ARBA00023002"/>
    </source>
</evidence>
<evidence type="ECO:0000256" key="4">
    <source>
        <dbReference type="ARBA" id="ARBA00022723"/>
    </source>
</evidence>
<dbReference type="GO" id="GO:0004497">
    <property type="term" value="F:monooxygenase activity"/>
    <property type="evidence" value="ECO:0007669"/>
    <property type="project" value="UniProtKB-KW"/>
</dbReference>
<keyword evidence="9" id="KW-1185">Reference proteome</keyword>